<dbReference type="RefSeq" id="WP_254268723.1">
    <property type="nucleotide sequence ID" value="NZ_CP100400.1"/>
</dbReference>
<keyword evidence="1" id="KW-0472">Membrane</keyword>
<dbReference type="AlphaFoldDB" id="A0ABD5Q504"/>
<keyword evidence="1" id="KW-0812">Transmembrane</keyword>
<dbReference type="EMBL" id="JBHSHT010000002">
    <property type="protein sequence ID" value="MFC4825629.1"/>
    <property type="molecule type" value="Genomic_DNA"/>
</dbReference>
<evidence type="ECO:0000256" key="1">
    <source>
        <dbReference type="SAM" id="Phobius"/>
    </source>
</evidence>
<comment type="caution">
    <text evidence="2">The sequence shown here is derived from an EMBL/GenBank/DDBJ whole genome shotgun (WGS) entry which is preliminary data.</text>
</comment>
<sequence>MTSTLGRLGAPFQFAGFWSAVVLPLTYLPILTGGFTAGERSTFAVLLALHALALVAGHGYRGD</sequence>
<evidence type="ECO:0000313" key="2">
    <source>
        <dbReference type="EMBL" id="MFC4825629.1"/>
    </source>
</evidence>
<keyword evidence="3" id="KW-1185">Reference proteome</keyword>
<feature type="transmembrane region" description="Helical" evidence="1">
    <location>
        <begin position="12"/>
        <end position="31"/>
    </location>
</feature>
<reference evidence="2 3" key="1">
    <citation type="journal article" date="2019" name="Int. J. Syst. Evol. Microbiol.">
        <title>The Global Catalogue of Microorganisms (GCM) 10K type strain sequencing project: providing services to taxonomists for standard genome sequencing and annotation.</title>
        <authorList>
            <consortium name="The Broad Institute Genomics Platform"/>
            <consortium name="The Broad Institute Genome Sequencing Center for Infectious Disease"/>
            <person name="Wu L."/>
            <person name="Ma J."/>
        </authorList>
    </citation>
    <scope>NUCLEOTIDE SEQUENCE [LARGE SCALE GENOMIC DNA]</scope>
    <source>
        <strain evidence="2 3">XZYJ18</strain>
    </source>
</reference>
<proteinExistence type="predicted"/>
<evidence type="ECO:0000313" key="3">
    <source>
        <dbReference type="Proteomes" id="UP001595945"/>
    </source>
</evidence>
<gene>
    <name evidence="2" type="ORF">ACFO9K_15330</name>
</gene>
<keyword evidence="1" id="KW-1133">Transmembrane helix</keyword>
<feature type="transmembrane region" description="Helical" evidence="1">
    <location>
        <begin position="43"/>
        <end position="60"/>
    </location>
</feature>
<name>A0ABD5Q504_9EURY</name>
<accession>A0ABD5Q504</accession>
<dbReference type="InterPro" id="IPR058341">
    <property type="entry name" value="DUF8028"/>
</dbReference>
<organism evidence="2 3">
    <name type="scientific">Halorussus aquaticus</name>
    <dbReference type="NCBI Taxonomy" id="2953748"/>
    <lineage>
        <taxon>Archaea</taxon>
        <taxon>Methanobacteriati</taxon>
        <taxon>Methanobacteriota</taxon>
        <taxon>Stenosarchaea group</taxon>
        <taxon>Halobacteria</taxon>
        <taxon>Halobacteriales</taxon>
        <taxon>Haladaptataceae</taxon>
        <taxon>Halorussus</taxon>
    </lineage>
</organism>
<dbReference type="Pfam" id="PF26071">
    <property type="entry name" value="DUF8028"/>
    <property type="match status" value="1"/>
</dbReference>
<dbReference type="GeneID" id="73043650"/>
<dbReference type="Proteomes" id="UP001595945">
    <property type="component" value="Unassembled WGS sequence"/>
</dbReference>
<protein>
    <submittedName>
        <fullName evidence="2">Uncharacterized protein</fullName>
    </submittedName>
</protein>